<feature type="domain" description="Acyltransferase 3" evidence="2">
    <location>
        <begin position="7"/>
        <end position="330"/>
    </location>
</feature>
<proteinExistence type="predicted"/>
<dbReference type="AlphaFoldDB" id="A0A1V9QP13"/>
<dbReference type="InterPro" id="IPR002656">
    <property type="entry name" value="Acyl_transf_3_dom"/>
</dbReference>
<gene>
    <name evidence="3" type="ORF">B6U60_07635</name>
</gene>
<evidence type="ECO:0000256" key="1">
    <source>
        <dbReference type="SAM" id="Phobius"/>
    </source>
</evidence>
<evidence type="ECO:0000259" key="2">
    <source>
        <dbReference type="Pfam" id="PF01757"/>
    </source>
</evidence>
<dbReference type="GO" id="GO:0016747">
    <property type="term" value="F:acyltransferase activity, transferring groups other than amino-acyl groups"/>
    <property type="evidence" value="ECO:0007669"/>
    <property type="project" value="InterPro"/>
</dbReference>
<feature type="transmembrane region" description="Helical" evidence="1">
    <location>
        <begin position="116"/>
        <end position="137"/>
    </location>
</feature>
<feature type="transmembrane region" description="Helical" evidence="1">
    <location>
        <begin position="246"/>
        <end position="266"/>
    </location>
</feature>
<dbReference type="Pfam" id="PF01757">
    <property type="entry name" value="Acyl_transf_3"/>
    <property type="match status" value="1"/>
</dbReference>
<dbReference type="EMBL" id="NBEB01000068">
    <property type="protein sequence ID" value="OQQ82614.1"/>
    <property type="molecule type" value="Genomic_DNA"/>
</dbReference>
<feature type="transmembrane region" description="Helical" evidence="1">
    <location>
        <begin position="79"/>
        <end position="104"/>
    </location>
</feature>
<feature type="transmembrane region" description="Helical" evidence="1">
    <location>
        <begin position="12"/>
        <end position="33"/>
    </location>
</feature>
<sequence length="358" mass="41722">MSNKRNSSFELLRIISMYLIIVHHFVVHGITQIGNTHGLKRLTMLIMQSGGKVGVNVFVMIGVYFLVEKKFKFSRIIKISLISIFYSWAIFIVFFLSGKIIISYKWYEILIPVPGTYWFVGSYIVLMFASPILNKLINNSSKRQYKNMIFFLLVIWSIVPTFLISNMVDLGLSHSELGNSTVSSFVLDYLIIGYIKKYPNNYTESKKISWLVFFSGISIMILTFYFESFYMYKNQVVSEYINNFMNLNSFFEFWISVGLILIFKNITPFNNKFINIISGSTFAVYLIHDNQFIRPILWQKVNNAQYQSSIDFLINGLEISLLIFIICIVLDMIRRILLGNLFSSMSQKIGNYLDRKIE</sequence>
<dbReference type="RefSeq" id="WP_081530838.1">
    <property type="nucleotide sequence ID" value="NZ_NBEB01000068.1"/>
</dbReference>
<evidence type="ECO:0000313" key="4">
    <source>
        <dbReference type="Proteomes" id="UP000192638"/>
    </source>
</evidence>
<keyword evidence="1" id="KW-0472">Membrane</keyword>
<name>A0A1V9QP13_9LACO</name>
<feature type="transmembrane region" description="Helical" evidence="1">
    <location>
        <begin position="313"/>
        <end position="333"/>
    </location>
</feature>
<keyword evidence="1" id="KW-0812">Transmembrane</keyword>
<reference evidence="3 4" key="1">
    <citation type="submission" date="2017-03" db="EMBL/GenBank/DDBJ databases">
        <title>Phylogenomics and comparative genomics of Lactobacillus salivarius, a mammalian gut commensal.</title>
        <authorList>
            <person name="Harris H.M."/>
        </authorList>
    </citation>
    <scope>NUCLEOTIDE SEQUENCE [LARGE SCALE GENOMIC DNA]</scope>
    <source>
        <strain evidence="3 4">LMG 14477</strain>
    </source>
</reference>
<evidence type="ECO:0000313" key="3">
    <source>
        <dbReference type="EMBL" id="OQQ82614.1"/>
    </source>
</evidence>
<comment type="caution">
    <text evidence="3">The sequence shown here is derived from an EMBL/GenBank/DDBJ whole genome shotgun (WGS) entry which is preliminary data.</text>
</comment>
<accession>A0A1V9QP13</accession>
<feature type="transmembrane region" description="Helical" evidence="1">
    <location>
        <begin position="273"/>
        <end position="293"/>
    </location>
</feature>
<protein>
    <recommendedName>
        <fullName evidence="2">Acyltransferase 3 domain-containing protein</fullName>
    </recommendedName>
</protein>
<feature type="transmembrane region" description="Helical" evidence="1">
    <location>
        <begin position="180"/>
        <end position="196"/>
    </location>
</feature>
<keyword evidence="1" id="KW-1133">Transmembrane helix</keyword>
<feature type="transmembrane region" description="Helical" evidence="1">
    <location>
        <begin position="149"/>
        <end position="168"/>
    </location>
</feature>
<dbReference type="Proteomes" id="UP000192638">
    <property type="component" value="Unassembled WGS sequence"/>
</dbReference>
<organism evidence="3 4">
    <name type="scientific">Ligilactobacillus salivarius</name>
    <dbReference type="NCBI Taxonomy" id="1624"/>
    <lineage>
        <taxon>Bacteria</taxon>
        <taxon>Bacillati</taxon>
        <taxon>Bacillota</taxon>
        <taxon>Bacilli</taxon>
        <taxon>Lactobacillales</taxon>
        <taxon>Lactobacillaceae</taxon>
        <taxon>Ligilactobacillus</taxon>
    </lineage>
</organism>
<feature type="transmembrane region" description="Helical" evidence="1">
    <location>
        <begin position="45"/>
        <end position="67"/>
    </location>
</feature>
<feature type="transmembrane region" description="Helical" evidence="1">
    <location>
        <begin position="208"/>
        <end position="226"/>
    </location>
</feature>